<keyword evidence="3" id="KW-1185">Reference proteome</keyword>
<evidence type="ECO:0000256" key="1">
    <source>
        <dbReference type="SAM" id="Phobius"/>
    </source>
</evidence>
<keyword evidence="1" id="KW-0472">Membrane</keyword>
<dbReference type="AlphaFoldDB" id="A0A8K0DEC8"/>
<organism evidence="2 3">
    <name type="scientific">Ignelater luminosus</name>
    <name type="common">Cucubano</name>
    <name type="synonym">Pyrophorus luminosus</name>
    <dbReference type="NCBI Taxonomy" id="2038154"/>
    <lineage>
        <taxon>Eukaryota</taxon>
        <taxon>Metazoa</taxon>
        <taxon>Ecdysozoa</taxon>
        <taxon>Arthropoda</taxon>
        <taxon>Hexapoda</taxon>
        <taxon>Insecta</taxon>
        <taxon>Pterygota</taxon>
        <taxon>Neoptera</taxon>
        <taxon>Endopterygota</taxon>
        <taxon>Coleoptera</taxon>
        <taxon>Polyphaga</taxon>
        <taxon>Elateriformia</taxon>
        <taxon>Elateroidea</taxon>
        <taxon>Elateridae</taxon>
        <taxon>Agrypninae</taxon>
        <taxon>Pyrophorini</taxon>
        <taxon>Ignelater</taxon>
    </lineage>
</organism>
<dbReference type="EMBL" id="VTPC01001511">
    <property type="protein sequence ID" value="KAF2901683.1"/>
    <property type="molecule type" value="Genomic_DNA"/>
</dbReference>
<evidence type="ECO:0000313" key="3">
    <source>
        <dbReference type="Proteomes" id="UP000801492"/>
    </source>
</evidence>
<sequence length="128" mass="14623">MNYTNSSDTHPTMSYNLHRDNILYLTATIGSLVLIGTIFYFCAKKIYLQKKTPSETNHFVAFYCNPHIPTVTVYNQQSYTIPLNRLNTINYADVPPSYDNSVKDVPYVSNNRDMPPSYEEALINGKLS</sequence>
<protein>
    <submittedName>
        <fullName evidence="2">Uncharacterized protein</fullName>
    </submittedName>
</protein>
<keyword evidence="1" id="KW-1133">Transmembrane helix</keyword>
<feature type="transmembrane region" description="Helical" evidence="1">
    <location>
        <begin position="22"/>
        <end position="43"/>
    </location>
</feature>
<evidence type="ECO:0000313" key="2">
    <source>
        <dbReference type="EMBL" id="KAF2901683.1"/>
    </source>
</evidence>
<gene>
    <name evidence="2" type="ORF">ILUMI_04496</name>
</gene>
<proteinExistence type="predicted"/>
<name>A0A8K0DEC8_IGNLU</name>
<dbReference type="Proteomes" id="UP000801492">
    <property type="component" value="Unassembled WGS sequence"/>
</dbReference>
<reference evidence="2" key="1">
    <citation type="submission" date="2019-08" db="EMBL/GenBank/DDBJ databases">
        <title>The genome of the North American firefly Photinus pyralis.</title>
        <authorList>
            <consortium name="Photinus pyralis genome working group"/>
            <person name="Fallon T.R."/>
            <person name="Sander Lower S.E."/>
            <person name="Weng J.-K."/>
        </authorList>
    </citation>
    <scope>NUCLEOTIDE SEQUENCE</scope>
    <source>
        <strain evidence="2">TRF0915ILg1</strain>
        <tissue evidence="2">Whole body</tissue>
    </source>
</reference>
<accession>A0A8K0DEC8</accession>
<keyword evidence="1" id="KW-0812">Transmembrane</keyword>
<comment type="caution">
    <text evidence="2">The sequence shown here is derived from an EMBL/GenBank/DDBJ whole genome shotgun (WGS) entry which is preliminary data.</text>
</comment>